<dbReference type="RefSeq" id="WP_131497382.1">
    <property type="nucleotide sequence ID" value="NZ_SJKC01000002.1"/>
</dbReference>
<evidence type="ECO:0000313" key="1">
    <source>
        <dbReference type="EMBL" id="TCC38875.1"/>
    </source>
</evidence>
<proteinExistence type="predicted"/>
<reference evidence="1 2" key="1">
    <citation type="submission" date="2019-02" db="EMBL/GenBank/DDBJ databases">
        <title>Kribbella capetownensis sp. nov. and Kribbella speibonae sp. nov., isolated from soil.</title>
        <authorList>
            <person name="Curtis S.M."/>
            <person name="Norton I."/>
            <person name="Everest G.J."/>
            <person name="Meyers P.R."/>
        </authorList>
    </citation>
    <scope>NUCLEOTIDE SEQUENCE [LARGE SCALE GENOMIC DNA]</scope>
    <source>
        <strain evidence="1 2">YM55</strain>
    </source>
</reference>
<dbReference type="AlphaFoldDB" id="A0A4R0JBD4"/>
<evidence type="ECO:0000313" key="2">
    <source>
        <dbReference type="Proteomes" id="UP000294225"/>
    </source>
</evidence>
<organism evidence="1 2">
    <name type="scientific">Kribbella speibonae</name>
    <dbReference type="NCBI Taxonomy" id="1572660"/>
    <lineage>
        <taxon>Bacteria</taxon>
        <taxon>Bacillati</taxon>
        <taxon>Actinomycetota</taxon>
        <taxon>Actinomycetes</taxon>
        <taxon>Propionibacteriales</taxon>
        <taxon>Kribbellaceae</taxon>
        <taxon>Kribbella</taxon>
    </lineage>
</organism>
<dbReference type="Proteomes" id="UP000294225">
    <property type="component" value="Unassembled WGS sequence"/>
</dbReference>
<accession>A0A4R0JBD4</accession>
<protein>
    <submittedName>
        <fullName evidence="1">XRE family transcriptional regulator</fullName>
    </submittedName>
</protein>
<dbReference type="EMBL" id="SJKC01000002">
    <property type="protein sequence ID" value="TCC38875.1"/>
    <property type="molecule type" value="Genomic_DNA"/>
</dbReference>
<gene>
    <name evidence="1" type="ORF">E0H92_21140</name>
</gene>
<comment type="caution">
    <text evidence="1">The sequence shown here is derived from an EMBL/GenBank/DDBJ whole genome shotgun (WGS) entry which is preliminary data.</text>
</comment>
<sequence>MVDRKRQPNTLLRKARGGMSQAQLADLVSAEIYHATGKQFLITAKAVSDWECGWYTWPRAEPRTALCRVLGKSDPADLGFYKQRMSTKPVPASVSLVDLIAGQSAAQPEALRLPAGRSYSGVEIGAHYWPVELPGDGWLMVDPGKDVSLNRPDRRSLVIVTDHEQRHYASDGRRFVDRGSRRTGLQPISSAALLDDLTVGIIWSTTNTDVALLADDGQLTSSQARLAHHEGRRTSDVSLTEVPTLNAVAGQWLGSRFCARHITRNLDRLSDEPFFWTRENRGEEAASWLLWRHKFEYLRRTSRWFPRMRRGFCITEADVAESPTYERVLLLLAAALMEAFGITVAVSAEPEHAQVEGFVLADDAIVANWLGGSGLWYVDASAPPSHRALFRELSDQVSANSVVGEDSAGRRLEALASYLNVPWQWFLMRCQELAVAGVDDIAHPRSRLLSTRGLDTAIRYVAYLNDPRGADFARR</sequence>
<name>A0A4R0JBD4_9ACTN</name>